<organism evidence="1 2">
    <name type="scientific">Enterococcus gallinarum</name>
    <dbReference type="NCBI Taxonomy" id="1353"/>
    <lineage>
        <taxon>Bacteria</taxon>
        <taxon>Bacillati</taxon>
        <taxon>Bacillota</taxon>
        <taxon>Bacilli</taxon>
        <taxon>Lactobacillales</taxon>
        <taxon>Enterococcaceae</taxon>
        <taxon>Enterococcus</taxon>
    </lineage>
</organism>
<evidence type="ECO:0000313" key="1">
    <source>
        <dbReference type="EMBL" id="MXS25305.1"/>
    </source>
</evidence>
<evidence type="ECO:0000313" key="2">
    <source>
        <dbReference type="Proteomes" id="UP000439965"/>
    </source>
</evidence>
<reference evidence="1 2" key="1">
    <citation type="submission" date="2019-04" db="EMBL/GenBank/DDBJ databases">
        <title>Step-wise assembly of the neonatal virome modulated by breast feeding.</title>
        <authorList>
            <person name="Liang G."/>
            <person name="Bushman F."/>
        </authorList>
    </citation>
    <scope>NUCLEOTIDE SEQUENCE [LARGE SCALE GENOMIC DNA]</scope>
    <source>
        <strain evidence="1 2">E3404</strain>
    </source>
</reference>
<protein>
    <submittedName>
        <fullName evidence="1">Uncharacterized protein</fullName>
    </submittedName>
</protein>
<gene>
    <name evidence="1" type="ORF">GTI89_04330</name>
</gene>
<dbReference type="AlphaFoldDB" id="A0A6I4XA93"/>
<proteinExistence type="predicted"/>
<dbReference type="RefSeq" id="WP_160805796.1">
    <property type="nucleotide sequence ID" value="NZ_WVTI01000002.1"/>
</dbReference>
<accession>A0A6I4XA93</accession>
<comment type="caution">
    <text evidence="1">The sequence shown here is derived from an EMBL/GenBank/DDBJ whole genome shotgun (WGS) entry which is preliminary data.</text>
</comment>
<dbReference type="EMBL" id="WVTI01000002">
    <property type="protein sequence ID" value="MXS25305.1"/>
    <property type="molecule type" value="Genomic_DNA"/>
</dbReference>
<name>A0A6I4XA93_ENTGA</name>
<sequence length="154" mass="17938">MPNNYIILLDHWLGTMTSLYHKKINPRDFSLQNGMDIEFVLKLFDLAVESNVLLPKIIVTNDEKVPFGTFYNIAEIPDYIEDFENNTEFKVKEHNLEIWYELIAVPKDEDVPENNFVNNNSKTNADRPTLDVLKKSGASTTMRKIGMKLKNWEK</sequence>
<dbReference type="Proteomes" id="UP000439965">
    <property type="component" value="Unassembled WGS sequence"/>
</dbReference>